<feature type="site" description="Cleavage" evidence="3">
    <location>
        <begin position="356"/>
        <end position="357"/>
    </location>
</feature>
<dbReference type="Pfam" id="PF00959">
    <property type="entry name" value="Phage_lysozyme"/>
    <property type="match status" value="1"/>
</dbReference>
<feature type="active site" description="Nucleophile" evidence="3">
    <location>
        <position position="197"/>
    </location>
</feature>
<evidence type="ECO:0000259" key="5">
    <source>
        <dbReference type="Pfam" id="PF06714"/>
    </source>
</evidence>
<dbReference type="PANTHER" id="PTHR37406">
    <property type="entry name" value="T4-TYPE LYSOZYME 1-RELATED"/>
    <property type="match status" value="1"/>
</dbReference>
<sequence>MRYGGNANSPFFDGVVEEVDDPLFLGRVRVRVFGEHPAQKQKSETIGIPVEELPWMVPIQNITSAAVSGVGFSPTGIVRGSFVFGVWRDKWHQDGVILGTYAGQYVEKPDTQKGFCDPFGEYPRYVGNDVNVLARGGVEGRTSSSVVIRDANSSLAVNPDDRPLDEIPEDNRPDTGGFTIETMIKQDEGIRLTWYYDVKGYTIGIGHFFLTAPQGTDPAVVNAALSKQIGRTVTGVPGSITAEEAGVLFQQDLAKVHRDIQNNSKVREVYHDLNRPRQMAIENMCFQMGVGGVAKFTNALAAMKSQDWQTAYNELRNSTWANQTPGRSSRVSKIVLTGNLESYGVMVPDPEGRSLSAAYNAVVLQASNPEDPFVPGDTRVMFEEPKSAYAAEYPYNMVFESRSGHIQEFDDTPGFERYNRVHPAGTYEEIRPDGSRVVKIMGDDYQIVMQGRKLNVKGNLQVVVEGDAFIYNMGNVQQTVDGNVTEFVRGNVNQTVEGEYVGRVKGNAELTVEKDATINVDQNLMANVKQNATVNVTEDATVTAKNAMMDIEQDFDLNANNITMVARQNTLIDSGSLTKITGGTVQVG</sequence>
<keyword evidence="3" id="KW-1226">Viral baseplate protein</keyword>
<dbReference type="EMBL" id="KC801932">
    <property type="protein sequence ID" value="AGJ71600.1"/>
    <property type="molecule type" value="Genomic_DNA"/>
</dbReference>
<gene>
    <name evidence="6" type="ORF">Lw1_gp194</name>
</gene>
<dbReference type="GO" id="GO:0042742">
    <property type="term" value="P:defense response to bacterium"/>
    <property type="evidence" value="ECO:0007669"/>
    <property type="project" value="UniProtKB-KW"/>
</dbReference>
<keyword evidence="3 4" id="KW-0378">Hydrolase</keyword>
<dbReference type="Proteomes" id="UP000012999">
    <property type="component" value="Segment"/>
</dbReference>
<dbReference type="PRINTS" id="PR00684">
    <property type="entry name" value="T4LYSOZYME"/>
</dbReference>
<dbReference type="Gene3D" id="2.40.50.260">
    <property type="entry name" value="Nucleic acid-binding protein domain"/>
    <property type="match status" value="1"/>
</dbReference>
<keyword evidence="3" id="KW-1227">Viral tail protein</keyword>
<dbReference type="GO" id="GO:0016998">
    <property type="term" value="P:cell wall macromolecule catabolic process"/>
    <property type="evidence" value="ECO:0007669"/>
    <property type="project" value="InterPro"/>
</dbReference>
<dbReference type="GO" id="GO:0031640">
    <property type="term" value="P:killing of cells of another organism"/>
    <property type="evidence" value="ECO:0007669"/>
    <property type="project" value="UniProtKB-KW"/>
</dbReference>
<feature type="active site" description="Proton donor" evidence="3">
    <location>
        <position position="188"/>
    </location>
</feature>
<feature type="domain" description="Protein Gp5 N-terminal OB-fold" evidence="5">
    <location>
        <begin position="34"/>
        <end position="174"/>
    </location>
</feature>
<keyword evidence="3" id="KW-1171">Viral genome ejection through host cell envelope</keyword>
<comment type="similarity">
    <text evidence="3 4">Belongs to the glycosyl hydrolase 24 family.</text>
</comment>
<dbReference type="InterPro" id="IPR023346">
    <property type="entry name" value="Lysozyme-like_dom_sf"/>
</dbReference>
<dbReference type="Pfam" id="PF06714">
    <property type="entry name" value="Gp5_OB"/>
    <property type="match status" value="1"/>
</dbReference>
<evidence type="ECO:0000256" key="3">
    <source>
        <dbReference type="HAMAP-Rule" id="MF_04151"/>
    </source>
</evidence>
<dbReference type="EC" id="3.2.1.17" evidence="3"/>
<evidence type="ECO:0000256" key="1">
    <source>
        <dbReference type="ARBA" id="ARBA00022529"/>
    </source>
</evidence>
<keyword evidence="3" id="KW-0426">Late protein</keyword>
<keyword evidence="3" id="KW-1235">Degradation of host cell envelope components during virus entry</keyword>
<dbReference type="Gene3D" id="1.10.530.40">
    <property type="match status" value="1"/>
</dbReference>
<evidence type="ECO:0000256" key="2">
    <source>
        <dbReference type="ARBA" id="ARBA00022638"/>
    </source>
</evidence>
<comment type="subunit">
    <molecule>Baseplate central spike protein C-terminus</molecule>
    <text evidence="3">Homotrimer. The central spike complex creates an extension of the tail tube.</text>
</comment>
<dbReference type="CDD" id="cd00735">
    <property type="entry name" value="T4-like_lys"/>
    <property type="match status" value="1"/>
</dbReference>
<dbReference type="SUPFAM" id="SSF69349">
    <property type="entry name" value="Phage fibre proteins"/>
    <property type="match status" value="1"/>
</dbReference>
<organism evidence="6 7">
    <name type="scientific">Escherichia phage Lw1</name>
    <dbReference type="NCBI Taxonomy" id="1307804"/>
    <lineage>
        <taxon>Viruses</taxon>
        <taxon>Duplodnaviria</taxon>
        <taxon>Heunggongvirae</taxon>
        <taxon>Uroviricota</taxon>
        <taxon>Caudoviricetes</taxon>
        <taxon>Pantevenvirales</taxon>
        <taxon>Straboviridae</taxon>
        <taxon>Pseudotevenvirus</taxon>
        <taxon>Pseudotevenvirus lw1</taxon>
    </lineage>
</organism>
<dbReference type="SUPFAM" id="SSF53955">
    <property type="entry name" value="Lysozyme-like"/>
    <property type="match status" value="1"/>
</dbReference>
<dbReference type="InterPro" id="IPR009590">
    <property type="entry name" value="Gp5_OB_N"/>
</dbReference>
<keyword evidence="2 3" id="KW-0081">Bacteriolytic enzyme</keyword>
<dbReference type="InterPro" id="IPR002196">
    <property type="entry name" value="Glyco_hydro_24"/>
</dbReference>
<keyword evidence="3 4" id="KW-0326">Glycosidase</keyword>
<comment type="subcellular location">
    <molecule>Pre-baseplate central spike protein</molecule>
    <subcellularLocation>
        <location evidence="3">Virion</location>
    </subcellularLocation>
    <text evidence="3">Present in the baseplate.</text>
</comment>
<dbReference type="GO" id="GO:0098025">
    <property type="term" value="C:virus tail, baseplate"/>
    <property type="evidence" value="ECO:0007669"/>
    <property type="project" value="UniProtKB-UniRule"/>
</dbReference>
<evidence type="ECO:0000313" key="7">
    <source>
        <dbReference type="Proteomes" id="UP000012999"/>
    </source>
</evidence>
<dbReference type="GO" id="GO:0098932">
    <property type="term" value="P:symbiont entry into host cell via disruption of host cell wall peptidoglycan"/>
    <property type="evidence" value="ECO:0007669"/>
    <property type="project" value="UniProtKB-UniRule"/>
</dbReference>
<feature type="chain" id="PRO_5035347020" description="Mature baseplate central spike protein" evidence="3">
    <location>
        <begin position="1"/>
        <end position="356"/>
    </location>
</feature>
<keyword evidence="7" id="KW-1185">Reference proteome</keyword>
<dbReference type="GO" id="GO:0098003">
    <property type="term" value="P:viral tail assembly"/>
    <property type="evidence" value="ECO:0007669"/>
    <property type="project" value="UniProtKB-UniRule"/>
</dbReference>
<keyword evidence="3" id="KW-1188">Viral release from host cell</keyword>
<comment type="caution">
    <text evidence="3">The cleavage site between the mature baseplate central spike protein and the baseplate central spike protein C-terminus is uncertain.</text>
</comment>
<reference evidence="6" key="1">
    <citation type="submission" date="2013-03" db="EMBL/GenBank/DDBJ databases">
        <authorList>
            <person name="Kushkina A.I."/>
            <person name="Tovkach F.I."/>
            <person name="Comeau A.M."/>
            <person name="Kostetskii I.E."/>
            <person name="Lisovskiy I."/>
            <person name="Ostapchuk A.M."/>
            <person name="Voychuk S.I."/>
            <person name="Gorb T.Y."/>
            <person name="Romanyuk L.V."/>
        </authorList>
    </citation>
    <scope>NUCLEOTIDE SEQUENCE [LARGE SCALE GENOMIC DNA]</scope>
</reference>
<dbReference type="GO" id="GO:0003796">
    <property type="term" value="F:lysozyme activity"/>
    <property type="evidence" value="ECO:0007669"/>
    <property type="project" value="UniProtKB-UniRule"/>
</dbReference>
<dbReference type="InterPro" id="IPR052619">
    <property type="entry name" value="Phage_lysozyme-like"/>
</dbReference>
<evidence type="ECO:0000256" key="4">
    <source>
        <dbReference type="RuleBase" id="RU003788"/>
    </source>
</evidence>
<keyword evidence="3" id="KW-0946">Virion</keyword>
<comment type="subunit">
    <molecule>Pre-baseplate central spike protein</molecule>
    <text evidence="3">Homotrimer.</text>
</comment>
<dbReference type="Gene3D" id="3.10.450.190">
    <property type="match status" value="1"/>
</dbReference>
<name>M9UXV4_9CAUD</name>
<accession>M9UXV4</accession>
<dbReference type="RefSeq" id="YP_008060715.1">
    <property type="nucleotide sequence ID" value="NC_021344.2"/>
</dbReference>
<dbReference type="GO" id="GO:0098994">
    <property type="term" value="P:symbiont entry into host cell via disruption of host cell envelope"/>
    <property type="evidence" value="ECO:0007669"/>
    <property type="project" value="UniProtKB-KW"/>
</dbReference>
<feature type="chain" id="PRO_5035347021" description="Pre-baseplate central spike protein" evidence="3">
    <location>
        <begin position="1"/>
        <end position="588"/>
    </location>
</feature>
<keyword evidence="1 3" id="KW-0929">Antimicrobial</keyword>
<keyword evidence="3" id="KW-1245">Viral tail assembly</keyword>
<comment type="subcellular location">
    <molecule>Mature baseplate central spike protein</molecule>
    <subcellularLocation>
        <location evidence="3">Virion</location>
    </subcellularLocation>
    <text evidence="3">Present in the baseplate.</text>
</comment>
<protein>
    <recommendedName>
        <fullName evidence="3">Pre-baseplate central spike protein</fullName>
    </recommendedName>
    <alternativeName>
        <fullName evidence="3">Peptidoglycan hydrolase</fullName>
        <ecNumber evidence="3">3.2.1.17</ecNumber>
    </alternativeName>
    <component>
        <recommendedName>
            <fullName evidence="3">Mature baseplate central spike protein</fullName>
        </recommendedName>
    </component>
    <component>
        <recommendedName>
            <fullName evidence="3">Baseplate central spike protein C-terminus</fullName>
        </recommendedName>
    </component>
</protein>
<comment type="function">
    <molecule>Mature baseplate central spike protein</molecule>
    <text evidence="3">Baseplate central spike complex-associated lysozyme that is essential for the localized hydrolysis of bacterial cell wall, so that the tail tube, through which the phage DNA is ejected, can penetrate to the host inner membrane. The tail lysozyme complex at the tip of the tail tube penetrates through the outer membrane into the periplasm. This way, lysozyme domain is released and locally digests the peptidoglycan layer to make a hole to let the tube penetrate to the inner membrane. Involved in the tail assembly.</text>
</comment>
<feature type="chain" id="PRO_5035347022" description="Baseplate central spike protein C-terminus" evidence="3">
    <location>
        <begin position="357"/>
        <end position="588"/>
    </location>
</feature>
<dbReference type="InterPro" id="IPR046397">
    <property type="entry name" value="NEEDLE_T4"/>
</dbReference>
<dbReference type="KEGG" id="vg:16205022"/>
<dbReference type="Pfam" id="PF06715">
    <property type="entry name" value="Gp5_C"/>
    <property type="match status" value="1"/>
</dbReference>
<dbReference type="HAMAP" id="MF_04151">
    <property type="entry name" value="NEEDLE_T4"/>
    <property type="match status" value="1"/>
</dbReference>
<dbReference type="GeneID" id="16205022"/>
<dbReference type="PANTHER" id="PTHR37406:SF1">
    <property type="entry name" value="T4-TYPE LYSOZYME 1-RELATED"/>
    <property type="match status" value="1"/>
</dbReference>
<keyword evidence="3" id="KW-1236">Degradation of host peptidoglycans during virus entry</keyword>
<comment type="subcellular location">
    <molecule>Baseplate central spike protein C-terminus</molecule>
    <subcellularLocation>
        <location evidence="3">Virion</location>
    </subcellularLocation>
    <text evidence="3">Present in the baseplate.</text>
</comment>
<evidence type="ECO:0000313" key="6">
    <source>
        <dbReference type="EMBL" id="AGJ71600.1"/>
    </source>
</evidence>
<keyword evidence="3" id="KW-1160">Virus entry into host cell</keyword>
<dbReference type="InterPro" id="IPR001165">
    <property type="entry name" value="T4-type_lysozyme"/>
</dbReference>
<dbReference type="GO" id="GO:0009253">
    <property type="term" value="P:peptidoglycan catabolic process"/>
    <property type="evidence" value="ECO:0007669"/>
    <property type="project" value="UniProtKB-UniRule"/>
</dbReference>
<comment type="PTM">
    <molecule>Pre-baseplate central spike protein</molecule>
    <text evidence="3">In the fully assembled virus, the pre-baseplate central spike protein is cleaved to form the mature baseplate central spike protein, and a C-terminus fragment, the baseplate central spike protein C-terminus. The two fragments remain associated with the virion.</text>
</comment>
<comment type="subunit">
    <molecule>Mature baseplate central spike protein</molecule>
    <text evidence="3">Monomer. The central spike complex creates an extension of the tail tube.</text>
</comment>
<keyword evidence="3" id="KW-1162">Viral penetration into host cytoplasm</keyword>
<comment type="catalytic activity">
    <reaction evidence="3 4">
        <text>Hydrolysis of (1-&gt;4)-beta-linkages between N-acetylmuramic acid and N-acetyl-D-glucosamine residues in a peptidoglycan and between N-acetyl-D-glucosamine residues in chitodextrins.</text>
        <dbReference type="EC" id="3.2.1.17"/>
    </reaction>
</comment>
<dbReference type="SUPFAM" id="SSF69255">
    <property type="entry name" value="gp5 N-terminal domain-like"/>
    <property type="match status" value="1"/>
</dbReference>
<dbReference type="InterPro" id="IPR010609">
    <property type="entry name" value="Gp5_C"/>
</dbReference>
<proteinExistence type="inferred from homology"/>
<dbReference type="InterPro" id="IPR023347">
    <property type="entry name" value="Lysozyme_dom_sf"/>
</dbReference>